<evidence type="ECO:0008006" key="3">
    <source>
        <dbReference type="Google" id="ProtNLM"/>
    </source>
</evidence>
<dbReference type="Proteomes" id="UP000648801">
    <property type="component" value="Unassembled WGS sequence"/>
</dbReference>
<organism evidence="1 2">
    <name type="scientific">Edaphobacter acidisoli</name>
    <dbReference type="NCBI Taxonomy" id="2040573"/>
    <lineage>
        <taxon>Bacteria</taxon>
        <taxon>Pseudomonadati</taxon>
        <taxon>Acidobacteriota</taxon>
        <taxon>Terriglobia</taxon>
        <taxon>Terriglobales</taxon>
        <taxon>Acidobacteriaceae</taxon>
        <taxon>Edaphobacter</taxon>
    </lineage>
</organism>
<reference evidence="1" key="1">
    <citation type="journal article" date="2014" name="Int. J. Syst. Evol. Microbiol.">
        <title>Complete genome sequence of Corynebacterium casei LMG S-19264T (=DSM 44701T), isolated from a smear-ripened cheese.</title>
        <authorList>
            <consortium name="US DOE Joint Genome Institute (JGI-PGF)"/>
            <person name="Walter F."/>
            <person name="Albersmeier A."/>
            <person name="Kalinowski J."/>
            <person name="Ruckert C."/>
        </authorList>
    </citation>
    <scope>NUCLEOTIDE SEQUENCE</scope>
    <source>
        <strain evidence="1">CGMCC 1.15447</strain>
    </source>
</reference>
<accession>A0A916RHI2</accession>
<comment type="caution">
    <text evidence="1">The sequence shown here is derived from an EMBL/GenBank/DDBJ whole genome shotgun (WGS) entry which is preliminary data.</text>
</comment>
<name>A0A916RHI2_9BACT</name>
<dbReference type="InterPro" id="IPR011990">
    <property type="entry name" value="TPR-like_helical_dom_sf"/>
</dbReference>
<dbReference type="PANTHER" id="PTHR45588:SF1">
    <property type="entry name" value="WW DOMAIN-CONTAINING PROTEIN"/>
    <property type="match status" value="1"/>
</dbReference>
<dbReference type="PANTHER" id="PTHR45588">
    <property type="entry name" value="TPR DOMAIN-CONTAINING PROTEIN"/>
    <property type="match status" value="1"/>
</dbReference>
<dbReference type="EMBL" id="BMJB01000001">
    <property type="protein sequence ID" value="GGA54498.1"/>
    <property type="molecule type" value="Genomic_DNA"/>
</dbReference>
<gene>
    <name evidence="1" type="ORF">GCM10011507_02220</name>
</gene>
<dbReference type="SUPFAM" id="SSF48452">
    <property type="entry name" value="TPR-like"/>
    <property type="match status" value="1"/>
</dbReference>
<dbReference type="AlphaFoldDB" id="A0A916RHI2"/>
<protein>
    <recommendedName>
        <fullName evidence="3">Tetratricopeptide repeat protein</fullName>
    </recommendedName>
</protein>
<proteinExistence type="predicted"/>
<evidence type="ECO:0000313" key="1">
    <source>
        <dbReference type="EMBL" id="GGA54498.1"/>
    </source>
</evidence>
<dbReference type="Gene3D" id="1.25.40.10">
    <property type="entry name" value="Tetratricopeptide repeat domain"/>
    <property type="match status" value="2"/>
</dbReference>
<reference evidence="1" key="2">
    <citation type="submission" date="2020-09" db="EMBL/GenBank/DDBJ databases">
        <authorList>
            <person name="Sun Q."/>
            <person name="Zhou Y."/>
        </authorList>
    </citation>
    <scope>NUCLEOTIDE SEQUENCE</scope>
    <source>
        <strain evidence="1">CGMCC 1.15447</strain>
    </source>
</reference>
<sequence>MFAVAGLGAQMNMSGHDMGMQMKDVPAPDKLPAPVKMTGIGNSYLAIKATPEAQAWFEQGLNLLHDFWDYESAKAFEQGIRVNPNCAMCYWGLYQALMMRTGKTTAYTDAALASAVRLRKKAGKQSQPYLDAAVADNGVEVGPGKNVKEIAIWREAVKKYPKDLQAKIFLAESVRDGYDENGNPRKGQQEAISILEEVLKQKPDDSAANHYWIHAIEPGAHPEQALHSATVLAGLAPASGHMVHMPGHIFYRVGDYAQAEHWFAASTAVDESYMREQHVSVDDDWNYIHNLMYGVANLMEEGKLHDAVLLSRKLPGGRGEDAATLYIGSPRDGIARLDEQLPVAMRLGDWAGVEKMAAESKPEARFENLNLLAGQLKDFAAGMLAVESGDVAGAQTSSLRLDAALWRMWEQMKDAPKPKKPSPSAPVQVAVMPDALPGPLLSNLAVMSLELRASILAAQKKLPESKKVFSEAAREEKELGYREPPVYIRPVGETEGAALMRAGDYTGAHAAYVAALAERPKSGFGLYGEAQSSEAAGNMAQARKEYAEFLTVWKNADQRLPELAHAREYLAGEKVLASTSAAPKN</sequence>
<keyword evidence="2" id="KW-1185">Reference proteome</keyword>
<evidence type="ECO:0000313" key="2">
    <source>
        <dbReference type="Proteomes" id="UP000648801"/>
    </source>
</evidence>